<protein>
    <submittedName>
        <fullName evidence="4">GCN5-related N-acetyltransferase</fullName>
    </submittedName>
</protein>
<evidence type="ECO:0000256" key="2">
    <source>
        <dbReference type="ARBA" id="ARBA00023315"/>
    </source>
</evidence>
<name>E0IGH7_9BACL</name>
<organism evidence="4 5">
    <name type="scientific">Paenibacillus curdlanolyticus YK9</name>
    <dbReference type="NCBI Taxonomy" id="717606"/>
    <lineage>
        <taxon>Bacteria</taxon>
        <taxon>Bacillati</taxon>
        <taxon>Bacillota</taxon>
        <taxon>Bacilli</taxon>
        <taxon>Bacillales</taxon>
        <taxon>Paenibacillaceae</taxon>
        <taxon>Paenibacillus</taxon>
    </lineage>
</organism>
<dbReference type="AlphaFoldDB" id="E0IGH7"/>
<dbReference type="Pfam" id="PF00583">
    <property type="entry name" value="Acetyltransf_1"/>
    <property type="match status" value="1"/>
</dbReference>
<feature type="domain" description="N-acetyltransferase" evidence="3">
    <location>
        <begin position="1"/>
        <end position="187"/>
    </location>
</feature>
<dbReference type="GO" id="GO:0016747">
    <property type="term" value="F:acyltransferase activity, transferring groups other than amino-acyl groups"/>
    <property type="evidence" value="ECO:0007669"/>
    <property type="project" value="InterPro"/>
</dbReference>
<accession>E0IGH7</accession>
<evidence type="ECO:0000313" key="4">
    <source>
        <dbReference type="EMBL" id="EFM08417.1"/>
    </source>
</evidence>
<dbReference type="InterPro" id="IPR000182">
    <property type="entry name" value="GNAT_dom"/>
</dbReference>
<proteinExistence type="predicted"/>
<dbReference type="STRING" id="717606.PaecuDRAFT_4770"/>
<evidence type="ECO:0000259" key="3">
    <source>
        <dbReference type="PROSITE" id="PS51186"/>
    </source>
</evidence>
<evidence type="ECO:0000256" key="1">
    <source>
        <dbReference type="ARBA" id="ARBA00022679"/>
    </source>
</evidence>
<keyword evidence="2" id="KW-0012">Acyltransferase</keyword>
<gene>
    <name evidence="4" type="ORF">PaecuDRAFT_4770</name>
</gene>
<reference evidence="4 5" key="1">
    <citation type="submission" date="2010-07" db="EMBL/GenBank/DDBJ databases">
        <title>The draft genome of Paenibacillus curdlanolyticus YK9.</title>
        <authorList>
            <consortium name="US DOE Joint Genome Institute (JGI-PGF)"/>
            <person name="Lucas S."/>
            <person name="Copeland A."/>
            <person name="Lapidus A."/>
            <person name="Cheng J.-F."/>
            <person name="Bruce D."/>
            <person name="Goodwin L."/>
            <person name="Pitluck S."/>
            <person name="Land M.L."/>
            <person name="Hauser L."/>
            <person name="Chang Y.-J."/>
            <person name="Jeffries C."/>
            <person name="Anderson I.J."/>
            <person name="Johnson E."/>
            <person name="Loganathan U."/>
            <person name="Mulhopadhyay B."/>
            <person name="Kyrpides N."/>
            <person name="Woyke T.J."/>
        </authorList>
    </citation>
    <scope>NUCLEOTIDE SEQUENCE [LARGE SCALE GENOMIC DNA]</scope>
    <source>
        <strain evidence="4 5">YK9</strain>
    </source>
</reference>
<dbReference type="SUPFAM" id="SSF55729">
    <property type="entry name" value="Acyl-CoA N-acyltransferases (Nat)"/>
    <property type="match status" value="1"/>
</dbReference>
<dbReference type="InterPro" id="IPR016181">
    <property type="entry name" value="Acyl_CoA_acyltransferase"/>
</dbReference>
<dbReference type="PROSITE" id="PS51186">
    <property type="entry name" value="GNAT"/>
    <property type="match status" value="1"/>
</dbReference>
<dbReference type="OrthoDB" id="5319888at2"/>
<dbReference type="Proteomes" id="UP000005387">
    <property type="component" value="Unassembled WGS sequence"/>
</dbReference>
<dbReference type="RefSeq" id="WP_006040748.1">
    <property type="nucleotide sequence ID" value="NZ_AEDD01000018.1"/>
</dbReference>
<dbReference type="Gene3D" id="3.40.630.30">
    <property type="match status" value="1"/>
</dbReference>
<dbReference type="PANTHER" id="PTHR43877:SF2">
    <property type="entry name" value="AMINOALKYLPHOSPHONATE N-ACETYLTRANSFERASE-RELATED"/>
    <property type="match status" value="1"/>
</dbReference>
<dbReference type="InterPro" id="IPR050832">
    <property type="entry name" value="Bact_Acetyltransf"/>
</dbReference>
<evidence type="ECO:0000313" key="5">
    <source>
        <dbReference type="Proteomes" id="UP000005387"/>
    </source>
</evidence>
<dbReference type="PANTHER" id="PTHR43877">
    <property type="entry name" value="AMINOALKYLPHOSPHONATE N-ACETYLTRANSFERASE-RELATED-RELATED"/>
    <property type="match status" value="1"/>
</dbReference>
<dbReference type="EMBL" id="AEDD01000018">
    <property type="protein sequence ID" value="EFM08417.1"/>
    <property type="molecule type" value="Genomic_DNA"/>
</dbReference>
<sequence length="192" mass="21193">MIIRAAEAGDAEAVAQLIYEAIDDIAFQLTGEETEERATKGLRELFLQPGNRFSSGQVLVAVHEGAVAGMILCYYGSEAEALDAPIKERLRIVRGDAQPIIDKEADEDEYYIDSIAVFPAYRGLGIAKALLHAAEEAGITLGYQRIALNVEYENERAHRLYRSLGYVQDKDVSINGHAYRHMAKPLTSVKHA</sequence>
<keyword evidence="5" id="KW-1185">Reference proteome</keyword>
<keyword evidence="1 4" id="KW-0808">Transferase</keyword>
<dbReference type="CDD" id="cd04301">
    <property type="entry name" value="NAT_SF"/>
    <property type="match status" value="1"/>
</dbReference>
<dbReference type="eggNOG" id="COG0456">
    <property type="taxonomic scope" value="Bacteria"/>
</dbReference>